<dbReference type="PANTHER" id="PTHR43918:SF4">
    <property type="entry name" value="CARBOXYLIC ESTER HYDROLASE"/>
    <property type="match status" value="1"/>
</dbReference>
<dbReference type="HOGENOM" id="CLU_006586_15_2_1"/>
<dbReference type="EMBL" id="JH795862">
    <property type="protein sequence ID" value="EJU02400.1"/>
    <property type="molecule type" value="Genomic_DNA"/>
</dbReference>
<dbReference type="RefSeq" id="XP_040629294.1">
    <property type="nucleotide sequence ID" value="XM_040776384.1"/>
</dbReference>
<feature type="signal peptide" evidence="3">
    <location>
        <begin position="1"/>
        <end position="16"/>
    </location>
</feature>
<dbReference type="GO" id="GO:0052689">
    <property type="term" value="F:carboxylic ester hydrolase activity"/>
    <property type="evidence" value="ECO:0007669"/>
    <property type="project" value="TreeGrafter"/>
</dbReference>
<dbReference type="ESTHER" id="dacsp-m5g2f9">
    <property type="family name" value="Fungal_carboxylesterase_lipase"/>
</dbReference>
<keyword evidence="6" id="KW-1185">Reference proteome</keyword>
<keyword evidence="3" id="KW-0732">Signal</keyword>
<evidence type="ECO:0000256" key="1">
    <source>
        <dbReference type="ARBA" id="ARBA00005964"/>
    </source>
</evidence>
<reference evidence="5 6" key="1">
    <citation type="journal article" date="2012" name="Science">
        <title>The Paleozoic origin of enzymatic lignin decomposition reconstructed from 31 fungal genomes.</title>
        <authorList>
            <person name="Floudas D."/>
            <person name="Binder M."/>
            <person name="Riley R."/>
            <person name="Barry K."/>
            <person name="Blanchette R.A."/>
            <person name="Henrissat B."/>
            <person name="Martinez A.T."/>
            <person name="Otillar R."/>
            <person name="Spatafora J.W."/>
            <person name="Yadav J.S."/>
            <person name="Aerts A."/>
            <person name="Benoit I."/>
            <person name="Boyd A."/>
            <person name="Carlson A."/>
            <person name="Copeland A."/>
            <person name="Coutinho P.M."/>
            <person name="de Vries R.P."/>
            <person name="Ferreira P."/>
            <person name="Findley K."/>
            <person name="Foster B."/>
            <person name="Gaskell J."/>
            <person name="Glotzer D."/>
            <person name="Gorecki P."/>
            <person name="Heitman J."/>
            <person name="Hesse C."/>
            <person name="Hori C."/>
            <person name="Igarashi K."/>
            <person name="Jurgens J.A."/>
            <person name="Kallen N."/>
            <person name="Kersten P."/>
            <person name="Kohler A."/>
            <person name="Kuees U."/>
            <person name="Kumar T.K.A."/>
            <person name="Kuo A."/>
            <person name="LaButti K."/>
            <person name="Larrondo L.F."/>
            <person name="Lindquist E."/>
            <person name="Ling A."/>
            <person name="Lombard V."/>
            <person name="Lucas S."/>
            <person name="Lundell T."/>
            <person name="Martin R."/>
            <person name="McLaughlin D.J."/>
            <person name="Morgenstern I."/>
            <person name="Morin E."/>
            <person name="Murat C."/>
            <person name="Nagy L.G."/>
            <person name="Nolan M."/>
            <person name="Ohm R.A."/>
            <person name="Patyshakuliyeva A."/>
            <person name="Rokas A."/>
            <person name="Ruiz-Duenas F.J."/>
            <person name="Sabat G."/>
            <person name="Salamov A."/>
            <person name="Samejima M."/>
            <person name="Schmutz J."/>
            <person name="Slot J.C."/>
            <person name="St John F."/>
            <person name="Stenlid J."/>
            <person name="Sun H."/>
            <person name="Sun S."/>
            <person name="Syed K."/>
            <person name="Tsang A."/>
            <person name="Wiebenga A."/>
            <person name="Young D."/>
            <person name="Pisabarro A."/>
            <person name="Eastwood D.C."/>
            <person name="Martin F."/>
            <person name="Cullen D."/>
            <person name="Grigoriev I.V."/>
            <person name="Hibbett D.S."/>
        </authorList>
    </citation>
    <scope>NUCLEOTIDE SEQUENCE [LARGE SCALE GENOMIC DNA]</scope>
    <source>
        <strain evidence="5 6">DJM-731 SS1</strain>
    </source>
</reference>
<proteinExistence type="inferred from homology"/>
<feature type="domain" description="Carboxylesterase type B" evidence="4">
    <location>
        <begin position="363"/>
        <end position="454"/>
    </location>
</feature>
<dbReference type="PROSITE" id="PS00122">
    <property type="entry name" value="CARBOXYLESTERASE_B_1"/>
    <property type="match status" value="1"/>
</dbReference>
<dbReference type="InterPro" id="IPR002018">
    <property type="entry name" value="CarbesteraseB"/>
</dbReference>
<dbReference type="EC" id="3.1.1.-" evidence="3"/>
<evidence type="ECO:0000256" key="2">
    <source>
        <dbReference type="ARBA" id="ARBA00022801"/>
    </source>
</evidence>
<dbReference type="SUPFAM" id="SSF53474">
    <property type="entry name" value="alpha/beta-Hydrolases"/>
    <property type="match status" value="1"/>
</dbReference>
<evidence type="ECO:0000313" key="5">
    <source>
        <dbReference type="EMBL" id="EJU02400.1"/>
    </source>
</evidence>
<comment type="similarity">
    <text evidence="1 3">Belongs to the type-B carboxylesterase/lipase family.</text>
</comment>
<evidence type="ECO:0000259" key="4">
    <source>
        <dbReference type="Pfam" id="PF00135"/>
    </source>
</evidence>
<sequence>MPSLLQLSLLALGATAALLPRDDGTLITLSQGSVQGTLVTPIVRQWLGIPYAAPPTGSGRFQPPQAAPALSGTLDATSFGNSCPAVFPIEYLELTGLLQQQESVPYDEDCLNLNIWAPATSRPQGTAVMIWVYGGGDMFGTSNTPFYNGIEFVQANDDIIIVSFNYRANIFGFPNAPQQLVNVGLLDMDAAIQWVSANIAAFGGDPERITIFGQSAGALAVDAYAYSHPSDTIVKGIIAESGTAQLTSVLSAGSAVPTAANSSWNTVATAVSCGGANDAAQLSCMQAVPWQTLLSAVTASAKSFTPYPDGQTIFSDVSSRSSKGQFLKVPLLMGTTANEGDIFVLAYEESSFGGSIPVLGTVLSDAFTELVFTCPASKSTNDRAAHGVSTWRYRYEGVYPDLTDENPALRAYHASEIGLVFGTYNVSTLFPPTAGEIALSAYMQSAWASFARSPSTGPGWAKYSTALLTSTIAELGNNKNPGGATLAPPLEFDVGCGVVNVLEPYVLQLLSIFGVGGGLL</sequence>
<dbReference type="InterPro" id="IPR029058">
    <property type="entry name" value="AB_hydrolase_fold"/>
</dbReference>
<evidence type="ECO:0000256" key="3">
    <source>
        <dbReference type="RuleBase" id="RU361235"/>
    </source>
</evidence>
<dbReference type="Gene3D" id="3.40.50.1820">
    <property type="entry name" value="alpha/beta hydrolase"/>
    <property type="match status" value="1"/>
</dbReference>
<gene>
    <name evidence="5" type="ORF">DACRYDRAFT_79206</name>
</gene>
<dbReference type="InterPro" id="IPR050654">
    <property type="entry name" value="AChE-related_enzymes"/>
</dbReference>
<dbReference type="AlphaFoldDB" id="M5G2F9"/>
<dbReference type="Proteomes" id="UP000030653">
    <property type="component" value="Unassembled WGS sequence"/>
</dbReference>
<dbReference type="PANTHER" id="PTHR43918">
    <property type="entry name" value="ACETYLCHOLINESTERASE"/>
    <property type="match status" value="1"/>
</dbReference>
<dbReference type="STRING" id="1858805.M5G2F9"/>
<keyword evidence="2 3" id="KW-0378">Hydrolase</keyword>
<feature type="chain" id="PRO_5005140964" description="Carboxylic ester hydrolase" evidence="3">
    <location>
        <begin position="17"/>
        <end position="520"/>
    </location>
</feature>
<name>M5G2F9_DACPD</name>
<dbReference type="OrthoDB" id="408631at2759"/>
<feature type="domain" description="Carboxylesterase type B" evidence="4">
    <location>
        <begin position="25"/>
        <end position="347"/>
    </location>
</feature>
<dbReference type="Pfam" id="PF00135">
    <property type="entry name" value="COesterase"/>
    <property type="match status" value="2"/>
</dbReference>
<accession>M5G2F9</accession>
<dbReference type="InterPro" id="IPR019826">
    <property type="entry name" value="Carboxylesterase_B_AS"/>
</dbReference>
<organism evidence="5 6">
    <name type="scientific">Dacryopinax primogenitus (strain DJM 731)</name>
    <name type="common">Brown rot fungus</name>
    <dbReference type="NCBI Taxonomy" id="1858805"/>
    <lineage>
        <taxon>Eukaryota</taxon>
        <taxon>Fungi</taxon>
        <taxon>Dikarya</taxon>
        <taxon>Basidiomycota</taxon>
        <taxon>Agaricomycotina</taxon>
        <taxon>Dacrymycetes</taxon>
        <taxon>Dacrymycetales</taxon>
        <taxon>Dacrymycetaceae</taxon>
        <taxon>Dacryopinax</taxon>
    </lineage>
</organism>
<evidence type="ECO:0000313" key="6">
    <source>
        <dbReference type="Proteomes" id="UP000030653"/>
    </source>
</evidence>
<dbReference type="GeneID" id="63691446"/>
<protein>
    <recommendedName>
        <fullName evidence="3">Carboxylic ester hydrolase</fullName>
        <ecNumber evidence="3">3.1.1.-</ecNumber>
    </recommendedName>
</protein>
<dbReference type="OMA" id="DMYTYAY"/>